<dbReference type="EMBL" id="JACJVR010000050">
    <property type="protein sequence ID" value="MBB6692243.1"/>
    <property type="molecule type" value="Genomic_DNA"/>
</dbReference>
<dbReference type="PIRSF" id="PIRSF038959">
    <property type="entry name" value="SdpI"/>
    <property type="match status" value="1"/>
</dbReference>
<evidence type="ECO:0000313" key="4">
    <source>
        <dbReference type="Proteomes" id="UP000553776"/>
    </source>
</evidence>
<dbReference type="PANTHER" id="PTHR37810:SF5">
    <property type="entry name" value="IMMUNITY PROTEIN SDPI"/>
    <property type="match status" value="1"/>
</dbReference>
<dbReference type="InterPro" id="IPR025962">
    <property type="entry name" value="SdpI/YhfL"/>
</dbReference>
<dbReference type="Pfam" id="PF07853">
    <property type="entry name" value="DUF1648"/>
    <property type="match status" value="1"/>
</dbReference>
<dbReference type="RefSeq" id="WP_185136230.1">
    <property type="nucleotide sequence ID" value="NZ_BORM01000008.1"/>
</dbReference>
<dbReference type="Proteomes" id="UP000553776">
    <property type="component" value="Unassembled WGS sequence"/>
</dbReference>
<proteinExistence type="predicted"/>
<sequence length="235" mass="26568">MTDQRQHSNPSEPQPSKAIIWSKRDWWLPVVNAILVAAAYLIFDSKLPDQVASHFDINGKVNNTMAKGTFWLFYAGLTILLPVVVAVTRSFDPRRANYEKFLPFISLMRWTLALFLQVLFISIILHETGSSFSFIHVLQGALGVLWMLIGNRMGQVKSNFFIGIRTPWALSSDANWNRTHRFAARIWFVAGLVMFLLAWFVPVSWTAPVVIVGTLGSAFAPVVYSYLLYRRGASA</sequence>
<feature type="domain" description="DUF1648" evidence="2">
    <location>
        <begin position="35"/>
        <end position="75"/>
    </location>
</feature>
<comment type="caution">
    <text evidence="3">The sequence shown here is derived from an EMBL/GenBank/DDBJ whole genome shotgun (WGS) entry which is preliminary data.</text>
</comment>
<evidence type="ECO:0000313" key="3">
    <source>
        <dbReference type="EMBL" id="MBB6692243.1"/>
    </source>
</evidence>
<gene>
    <name evidence="3" type="ORF">H7B90_12600</name>
</gene>
<feature type="transmembrane region" description="Helical" evidence="1">
    <location>
        <begin position="207"/>
        <end position="229"/>
    </location>
</feature>
<dbReference type="InterPro" id="IPR012867">
    <property type="entry name" value="DUF1648"/>
</dbReference>
<feature type="transmembrane region" description="Helical" evidence="1">
    <location>
        <begin position="26"/>
        <end position="43"/>
    </location>
</feature>
<dbReference type="GO" id="GO:0009636">
    <property type="term" value="P:response to toxic substance"/>
    <property type="evidence" value="ECO:0007669"/>
    <property type="project" value="TreeGrafter"/>
</dbReference>
<organism evidence="3 4">
    <name type="scientific">Cohnella xylanilytica</name>
    <dbReference type="NCBI Taxonomy" id="557555"/>
    <lineage>
        <taxon>Bacteria</taxon>
        <taxon>Bacillati</taxon>
        <taxon>Bacillota</taxon>
        <taxon>Bacilli</taxon>
        <taxon>Bacillales</taxon>
        <taxon>Paenibacillaceae</taxon>
        <taxon>Cohnella</taxon>
    </lineage>
</organism>
<feature type="transmembrane region" description="Helical" evidence="1">
    <location>
        <begin position="70"/>
        <end position="89"/>
    </location>
</feature>
<keyword evidence="1" id="KW-0812">Transmembrane</keyword>
<reference evidence="3 4" key="1">
    <citation type="submission" date="2020-08" db="EMBL/GenBank/DDBJ databases">
        <title>Cohnella phylogeny.</title>
        <authorList>
            <person name="Dunlap C."/>
        </authorList>
    </citation>
    <scope>NUCLEOTIDE SEQUENCE [LARGE SCALE GENOMIC DNA]</scope>
    <source>
        <strain evidence="3 4">DSM 25239</strain>
    </source>
</reference>
<dbReference type="Pfam" id="PF13630">
    <property type="entry name" value="SdpI"/>
    <property type="match status" value="1"/>
</dbReference>
<evidence type="ECO:0000256" key="1">
    <source>
        <dbReference type="SAM" id="Phobius"/>
    </source>
</evidence>
<feature type="transmembrane region" description="Helical" evidence="1">
    <location>
        <begin position="182"/>
        <end position="201"/>
    </location>
</feature>
<name>A0A841U1K6_9BACL</name>
<feature type="transmembrane region" description="Helical" evidence="1">
    <location>
        <begin position="131"/>
        <end position="149"/>
    </location>
</feature>
<dbReference type="PANTHER" id="PTHR37810">
    <property type="entry name" value="IMMUNITY PROTEIN SDPI"/>
    <property type="match status" value="1"/>
</dbReference>
<keyword evidence="1" id="KW-0472">Membrane</keyword>
<evidence type="ECO:0000259" key="2">
    <source>
        <dbReference type="Pfam" id="PF07853"/>
    </source>
</evidence>
<keyword evidence="4" id="KW-1185">Reference proteome</keyword>
<dbReference type="InterPro" id="IPR026272">
    <property type="entry name" value="SdpI"/>
</dbReference>
<dbReference type="AlphaFoldDB" id="A0A841U1K6"/>
<feature type="transmembrane region" description="Helical" evidence="1">
    <location>
        <begin position="101"/>
        <end position="125"/>
    </location>
</feature>
<keyword evidence="1" id="KW-1133">Transmembrane helix</keyword>
<protein>
    <submittedName>
        <fullName evidence="3">SdpI family protein</fullName>
    </submittedName>
</protein>
<accession>A0A841U1K6</accession>